<sequence length="123" mass="15339">MKEITSKQKESANDIYIPYKEFYEEIEKYEKYNKYGEYNDRYWGDRYYPFFYEKPQVETEKERKIRIKEEKARKKREKKADVELQEKIRISKVKLAIENIMNNLLKEIKELNQFFTRNDILDI</sequence>
<comment type="caution">
    <text evidence="2">The sequence shown here is derived from an EMBL/GenBank/DDBJ whole genome shotgun (WGS) entry which is preliminary data.</text>
</comment>
<name>A0A0F9L0C0_9ZZZZ</name>
<protein>
    <submittedName>
        <fullName evidence="2">Uncharacterized protein</fullName>
    </submittedName>
</protein>
<proteinExistence type="predicted"/>
<evidence type="ECO:0000313" key="2">
    <source>
        <dbReference type="EMBL" id="KKM87363.1"/>
    </source>
</evidence>
<reference evidence="2" key="1">
    <citation type="journal article" date="2015" name="Nature">
        <title>Complex archaea that bridge the gap between prokaryotes and eukaryotes.</title>
        <authorList>
            <person name="Spang A."/>
            <person name="Saw J.H."/>
            <person name="Jorgensen S.L."/>
            <person name="Zaremba-Niedzwiedzka K."/>
            <person name="Martijn J."/>
            <person name="Lind A.E."/>
            <person name="van Eijk R."/>
            <person name="Schleper C."/>
            <person name="Guy L."/>
            <person name="Ettema T.J."/>
        </authorList>
    </citation>
    <scope>NUCLEOTIDE SEQUENCE</scope>
</reference>
<evidence type="ECO:0000256" key="1">
    <source>
        <dbReference type="SAM" id="Coils"/>
    </source>
</evidence>
<dbReference type="AlphaFoldDB" id="A0A0F9L0C0"/>
<feature type="coiled-coil region" evidence="1">
    <location>
        <begin position="57"/>
        <end position="87"/>
    </location>
</feature>
<gene>
    <name evidence="2" type="ORF">LCGC14_1269530</name>
</gene>
<organism evidence="2">
    <name type="scientific">marine sediment metagenome</name>
    <dbReference type="NCBI Taxonomy" id="412755"/>
    <lineage>
        <taxon>unclassified sequences</taxon>
        <taxon>metagenomes</taxon>
        <taxon>ecological metagenomes</taxon>
    </lineage>
</organism>
<dbReference type="EMBL" id="LAZR01007109">
    <property type="protein sequence ID" value="KKM87363.1"/>
    <property type="molecule type" value="Genomic_DNA"/>
</dbReference>
<accession>A0A0F9L0C0</accession>
<keyword evidence="1" id="KW-0175">Coiled coil</keyword>